<accession>A0A5B9DQM6</accession>
<dbReference type="InterPro" id="IPR036465">
    <property type="entry name" value="vWFA_dom_sf"/>
</dbReference>
<dbReference type="Pfam" id="PF13519">
    <property type="entry name" value="VWA_2"/>
    <property type="match status" value="1"/>
</dbReference>
<proteinExistence type="predicted"/>
<dbReference type="SUPFAM" id="SSF53300">
    <property type="entry name" value="vWA-like"/>
    <property type="match status" value="1"/>
</dbReference>
<keyword evidence="2" id="KW-1185">Reference proteome</keyword>
<evidence type="ECO:0000313" key="1">
    <source>
        <dbReference type="EMBL" id="QEE21059.1"/>
    </source>
</evidence>
<sequence length="724" mass="76049">MNRVLKVALATAIALVTLVTASLAAERMIIVMDGSGSMWGQIDGRPKLEIARDTVKDVLSRLPPDRELGLIAYGHREKGNCGDIELMVPAAKGTSGAVLEAVQSMRFLGKTPLTEAVRQAAEALRYTEEEATVVLVTDGLETCEADPCALGKELANAGLKFTAHVVGFGLSEEEGAAVACLAENTGGRYFDADDAGALADALNQVVLAEKAPLKPAAATPPKATISAPATAAIASTIEAIWTGPQHAEDYLEIVPSGEMSASSGSRNYAYAAQGSPARLLVPAKAGDYLIRYIWSSPEGRTVLATAPLQVTDSEFAIAVPPDPIQMGSVASLAWKGPNGPGDYLAIFPVGNRDNGEISYSYVSAGSPLDILVPNVPGDYEISYIVEGSGERRSGITVPLRVIEGEVWLKAPASVRPGAAFSVNWRGPGNNVDYIDIVPDGHTETFGELTYAYVGGPEREPRELAAPEEPGTYAIRYLSEGAGGRRVLASTTLTVDPNAPEAAAQGLVEARFDVPPDFAGTPVTWSAVPLPGQPVAPEAWAMQEPVVGQVSATFEPGTYSVRGDAPDMVFAGEVTISPDGENTFMILPDETLAPAPAQTEGDEPYESIGMGEDTGYFCEDSTPCRHSDAETGLSFLLPAGWHTDFPFVYETAGGARADGPTMSFFGPAKGDAIASVTLNPHQWLSSNGPCEDVAMGVLCRFDTDDPDTLTAFEILRATLSLSPPG</sequence>
<dbReference type="OrthoDB" id="9783818at2"/>
<protein>
    <submittedName>
        <fullName evidence="1">VWA domain-containing protein</fullName>
    </submittedName>
</protein>
<dbReference type="Proteomes" id="UP000321062">
    <property type="component" value="Chromosome"/>
</dbReference>
<dbReference type="PROSITE" id="PS50234">
    <property type="entry name" value="VWFA"/>
    <property type="match status" value="1"/>
</dbReference>
<dbReference type="AlphaFoldDB" id="A0A5B9DQM6"/>
<dbReference type="KEGG" id="yti:FNA67_13120"/>
<dbReference type="SMART" id="SM00327">
    <property type="entry name" value="VWA"/>
    <property type="match status" value="1"/>
</dbReference>
<dbReference type="EMBL" id="CP041690">
    <property type="protein sequence ID" value="QEE21059.1"/>
    <property type="molecule type" value="Genomic_DNA"/>
</dbReference>
<dbReference type="RefSeq" id="WP_147656329.1">
    <property type="nucleotide sequence ID" value="NZ_BMFM01000001.1"/>
</dbReference>
<organism evidence="1 2">
    <name type="scientific">Paradevosia tibetensis</name>
    <dbReference type="NCBI Taxonomy" id="1447062"/>
    <lineage>
        <taxon>Bacteria</taxon>
        <taxon>Pseudomonadati</taxon>
        <taxon>Pseudomonadota</taxon>
        <taxon>Alphaproteobacteria</taxon>
        <taxon>Hyphomicrobiales</taxon>
        <taxon>Devosiaceae</taxon>
        <taxon>Paradevosia</taxon>
    </lineage>
</organism>
<dbReference type="Gene3D" id="3.40.50.410">
    <property type="entry name" value="von Willebrand factor, type A domain"/>
    <property type="match status" value="1"/>
</dbReference>
<evidence type="ECO:0000313" key="2">
    <source>
        <dbReference type="Proteomes" id="UP000321062"/>
    </source>
</evidence>
<name>A0A5B9DQM6_9HYPH</name>
<gene>
    <name evidence="1" type="ORF">FNA67_13120</name>
</gene>
<reference evidence="1 2" key="1">
    <citation type="journal article" date="2015" name="Int. J. Syst. Evol. Microbiol.">
        <title>Youhaiella tibetensis gen. nov., sp. nov., isolated from subsurface sediment.</title>
        <authorList>
            <person name="Wang Y.X."/>
            <person name="Huang F.Q."/>
            <person name="Nogi Y."/>
            <person name="Pang S.J."/>
            <person name="Wang P.K."/>
            <person name="Lv J."/>
        </authorList>
    </citation>
    <scope>NUCLEOTIDE SEQUENCE [LARGE SCALE GENOMIC DNA]</scope>
    <source>
        <strain evidence="2">fig4</strain>
    </source>
</reference>
<dbReference type="InterPro" id="IPR002035">
    <property type="entry name" value="VWF_A"/>
</dbReference>